<dbReference type="Pfam" id="PF00135">
    <property type="entry name" value="COesterase"/>
    <property type="match status" value="1"/>
</dbReference>
<dbReference type="InterPro" id="IPR019826">
    <property type="entry name" value="Carboxylesterase_B_AS"/>
</dbReference>
<keyword evidence="3 4" id="KW-0378">Hydrolase</keyword>
<gene>
    <name evidence="7" type="ORF">B0H67DRAFT_480828</name>
</gene>
<name>A0AA40AZK5_9PEZI</name>
<evidence type="ECO:0000313" key="8">
    <source>
        <dbReference type="Proteomes" id="UP001172102"/>
    </source>
</evidence>
<dbReference type="GO" id="GO:0016787">
    <property type="term" value="F:hydrolase activity"/>
    <property type="evidence" value="ECO:0007669"/>
    <property type="project" value="UniProtKB-KW"/>
</dbReference>
<organism evidence="7 8">
    <name type="scientific">Lasiosphaeris hirsuta</name>
    <dbReference type="NCBI Taxonomy" id="260670"/>
    <lineage>
        <taxon>Eukaryota</taxon>
        <taxon>Fungi</taxon>
        <taxon>Dikarya</taxon>
        <taxon>Ascomycota</taxon>
        <taxon>Pezizomycotina</taxon>
        <taxon>Sordariomycetes</taxon>
        <taxon>Sordariomycetidae</taxon>
        <taxon>Sordariales</taxon>
        <taxon>Lasiosphaeriaceae</taxon>
        <taxon>Lasiosphaeris</taxon>
    </lineage>
</organism>
<dbReference type="InterPro" id="IPR050309">
    <property type="entry name" value="Type-B_Carboxylest/Lipase"/>
</dbReference>
<dbReference type="PROSITE" id="PS01173">
    <property type="entry name" value="LIPASE_GDXG_HIS"/>
    <property type="match status" value="1"/>
</dbReference>
<dbReference type="Gene3D" id="3.40.50.1820">
    <property type="entry name" value="alpha/beta hydrolase"/>
    <property type="match status" value="1"/>
</dbReference>
<dbReference type="AlphaFoldDB" id="A0AA40AZK5"/>
<accession>A0AA40AZK5</accession>
<evidence type="ECO:0000256" key="1">
    <source>
        <dbReference type="ARBA" id="ARBA00005964"/>
    </source>
</evidence>
<dbReference type="PANTHER" id="PTHR11559">
    <property type="entry name" value="CARBOXYLESTERASE"/>
    <property type="match status" value="1"/>
</dbReference>
<dbReference type="InterPro" id="IPR002018">
    <property type="entry name" value="CarbesteraseB"/>
</dbReference>
<dbReference type="EMBL" id="JAUKUA010000002">
    <property type="protein sequence ID" value="KAK0724915.1"/>
    <property type="molecule type" value="Genomic_DNA"/>
</dbReference>
<evidence type="ECO:0000256" key="2">
    <source>
        <dbReference type="ARBA" id="ARBA00010515"/>
    </source>
</evidence>
<dbReference type="InterPro" id="IPR019819">
    <property type="entry name" value="Carboxylesterase_B_CS"/>
</dbReference>
<comment type="similarity">
    <text evidence="2">Belongs to the 'GDXG' lipolytic enzyme family.</text>
</comment>
<protein>
    <recommendedName>
        <fullName evidence="4">Carboxylic ester hydrolase</fullName>
        <ecNumber evidence="4">3.1.1.-</ecNumber>
    </recommendedName>
</protein>
<dbReference type="InterPro" id="IPR029058">
    <property type="entry name" value="AB_hydrolase_fold"/>
</dbReference>
<keyword evidence="8" id="KW-1185">Reference proteome</keyword>
<proteinExistence type="inferred from homology"/>
<evidence type="ECO:0000259" key="6">
    <source>
        <dbReference type="Pfam" id="PF00135"/>
    </source>
</evidence>
<dbReference type="Proteomes" id="UP001172102">
    <property type="component" value="Unassembled WGS sequence"/>
</dbReference>
<evidence type="ECO:0000256" key="5">
    <source>
        <dbReference type="SAM" id="MobiDB-lite"/>
    </source>
</evidence>
<feature type="domain" description="Carboxylesterase type B" evidence="6">
    <location>
        <begin position="57"/>
        <end position="472"/>
    </location>
</feature>
<dbReference type="InterPro" id="IPR002168">
    <property type="entry name" value="Lipase_GDXG_HIS_AS"/>
</dbReference>
<dbReference type="PROSITE" id="PS00941">
    <property type="entry name" value="CARBOXYLESTERASE_B_2"/>
    <property type="match status" value="1"/>
</dbReference>
<comment type="caution">
    <text evidence="7">The sequence shown here is derived from an EMBL/GenBank/DDBJ whole genome shotgun (WGS) entry which is preliminary data.</text>
</comment>
<evidence type="ECO:0000313" key="7">
    <source>
        <dbReference type="EMBL" id="KAK0724915.1"/>
    </source>
</evidence>
<reference evidence="7" key="1">
    <citation type="submission" date="2023-06" db="EMBL/GenBank/DDBJ databases">
        <title>Genome-scale phylogeny and comparative genomics of the fungal order Sordariales.</title>
        <authorList>
            <consortium name="Lawrence Berkeley National Laboratory"/>
            <person name="Hensen N."/>
            <person name="Bonometti L."/>
            <person name="Westerberg I."/>
            <person name="Brannstrom I.O."/>
            <person name="Guillou S."/>
            <person name="Cros-Aarteil S."/>
            <person name="Calhoun S."/>
            <person name="Haridas S."/>
            <person name="Kuo A."/>
            <person name="Mondo S."/>
            <person name="Pangilinan J."/>
            <person name="Riley R."/>
            <person name="Labutti K."/>
            <person name="Andreopoulos B."/>
            <person name="Lipzen A."/>
            <person name="Chen C."/>
            <person name="Yanf M."/>
            <person name="Daum C."/>
            <person name="Ng V."/>
            <person name="Clum A."/>
            <person name="Steindorff A."/>
            <person name="Ohm R."/>
            <person name="Martin F."/>
            <person name="Silar P."/>
            <person name="Natvig D."/>
            <person name="Lalanne C."/>
            <person name="Gautier V."/>
            <person name="Ament-Velasquez S.L."/>
            <person name="Kruys A."/>
            <person name="Hutchinson M.I."/>
            <person name="Powell A.J."/>
            <person name="Barry K."/>
            <person name="Miller A.N."/>
            <person name="Grigoriev I.V."/>
            <person name="Debuchy R."/>
            <person name="Gladieux P."/>
            <person name="Thoren M.H."/>
            <person name="Johannesson H."/>
        </authorList>
    </citation>
    <scope>NUCLEOTIDE SEQUENCE</scope>
    <source>
        <strain evidence="7">SMH4607-1</strain>
    </source>
</reference>
<dbReference type="SUPFAM" id="SSF53474">
    <property type="entry name" value="alpha/beta-Hydrolases"/>
    <property type="match status" value="1"/>
</dbReference>
<comment type="similarity">
    <text evidence="1 4">Belongs to the type-B carboxylesterase/lipase family.</text>
</comment>
<dbReference type="EC" id="3.1.1.-" evidence="4"/>
<feature type="region of interest" description="Disordered" evidence="5">
    <location>
        <begin position="24"/>
        <end position="46"/>
    </location>
</feature>
<sequence length="552" mass="58564">MAAPGSPGPEPDIVDAGHRRRAEVSAVSPRTNVSGPDRSVTGNLSTNRKCNRPATVNFDASILGNEDCLFLNIFAPANAKKLPVLFAIHGGGYGAGSAASADFSFMDQTVNNSFVSVVIQYRLGAFGFLSSAEVARHGTANAGLFDMRFALEWVQKYIERFGGDPNQVTIVGESAGGGSVMLMAMANAGRDGTSLFRRGIASSPYFPTQPNYDDALPTDYYLQFARRAGCLDEGKADPEDGSVFKCLQNAGTLALQNASAYTSYAALYGQWAFIPVTDGSLIRSQPNRQLLRREVNGERILTGNNANEGTYFVPQNITTEAHFTAFVQRIYPALSPDAIASVLDLYAVPANITTSIPKYDSDGLHPPYATIMSGYAFGWQQAANNLYAETTFVCPAYWLADAYTSPAGSRVSRKAWRYQFSVPSAFHGSDMAPLLDNPAAAGSGSAVVMDSSFRKGFQAIWGRFVVGGDPTISASTAGGGDGEEGAITAAVGGGAWRPWGEAVAAGGVRNDLLNVNVTDAQPRRADWAVADALAWEGGRGARCALWAEIGVK</sequence>
<dbReference type="PROSITE" id="PS00122">
    <property type="entry name" value="CARBOXYLESTERASE_B_1"/>
    <property type="match status" value="1"/>
</dbReference>
<evidence type="ECO:0000256" key="3">
    <source>
        <dbReference type="ARBA" id="ARBA00022801"/>
    </source>
</evidence>
<evidence type="ECO:0000256" key="4">
    <source>
        <dbReference type="RuleBase" id="RU361235"/>
    </source>
</evidence>
<feature type="compositionally biased region" description="Polar residues" evidence="5">
    <location>
        <begin position="28"/>
        <end position="46"/>
    </location>
</feature>